<keyword evidence="3 4" id="KW-0975">Bacterial flagellum</keyword>
<keyword evidence="6" id="KW-0282">Flagellum</keyword>
<dbReference type="NCBIfam" id="TIGR00205">
    <property type="entry name" value="fliE"/>
    <property type="match status" value="1"/>
</dbReference>
<dbReference type="PRINTS" id="PR01006">
    <property type="entry name" value="FLGHOOKFLIE"/>
</dbReference>
<dbReference type="STRING" id="720554.Clocl_1968"/>
<dbReference type="GO" id="GO:0071973">
    <property type="term" value="P:bacterial-type flagellum-dependent cell motility"/>
    <property type="evidence" value="ECO:0007669"/>
    <property type="project" value="InterPro"/>
</dbReference>
<evidence type="ECO:0000313" key="7">
    <source>
        <dbReference type="Proteomes" id="UP000005435"/>
    </source>
</evidence>
<protein>
    <recommendedName>
        <fullName evidence="4 5">Flagellar hook-basal body complex protein FliE</fullName>
    </recommendedName>
</protein>
<evidence type="ECO:0000256" key="2">
    <source>
        <dbReference type="ARBA" id="ARBA00009272"/>
    </source>
</evidence>
<dbReference type="PANTHER" id="PTHR34653:SF1">
    <property type="entry name" value="FLAGELLAR HOOK-BASAL BODY COMPLEX PROTEIN FLIE"/>
    <property type="match status" value="1"/>
</dbReference>
<organism evidence="6 7">
    <name type="scientific">Acetivibrio clariflavus (strain DSM 19732 / NBRC 101661 / EBR45)</name>
    <name type="common">Clostridium clariflavum</name>
    <dbReference type="NCBI Taxonomy" id="720554"/>
    <lineage>
        <taxon>Bacteria</taxon>
        <taxon>Bacillati</taxon>
        <taxon>Bacillota</taxon>
        <taxon>Clostridia</taxon>
        <taxon>Eubacteriales</taxon>
        <taxon>Oscillospiraceae</taxon>
        <taxon>Acetivibrio</taxon>
    </lineage>
</organism>
<dbReference type="Pfam" id="PF02049">
    <property type="entry name" value="FliE"/>
    <property type="match status" value="1"/>
</dbReference>
<dbReference type="eggNOG" id="COG1677">
    <property type="taxonomic scope" value="Bacteria"/>
</dbReference>
<keyword evidence="7" id="KW-1185">Reference proteome</keyword>
<dbReference type="KEGG" id="ccl:Clocl_1968"/>
<dbReference type="HAMAP" id="MF_00724">
    <property type="entry name" value="FliE"/>
    <property type="match status" value="1"/>
</dbReference>
<dbReference type="OrthoDB" id="9812413at2"/>
<keyword evidence="6" id="KW-0969">Cilium</keyword>
<sequence length="102" mass="11151">MAINSVNGLNLTSPILSTSFSNTNKSDTVEGSFANYLKEALTKVSDLEKESTALTEAFAAGITDNIHQVLIAAEKAEIALQFTMQIRNKILDAYNEIMNMHI</sequence>
<dbReference type="Proteomes" id="UP000005435">
    <property type="component" value="Chromosome"/>
</dbReference>
<evidence type="ECO:0000313" key="6">
    <source>
        <dbReference type="EMBL" id="AEV68570.1"/>
    </source>
</evidence>
<reference evidence="7" key="1">
    <citation type="submission" date="2011-12" db="EMBL/GenBank/DDBJ databases">
        <title>Complete sequence of Clostridium clariflavum DSM 19732.</title>
        <authorList>
            <consortium name="US DOE Joint Genome Institute"/>
            <person name="Lucas S."/>
            <person name="Han J."/>
            <person name="Lapidus A."/>
            <person name="Cheng J.-F."/>
            <person name="Goodwin L."/>
            <person name="Pitluck S."/>
            <person name="Peters L."/>
            <person name="Teshima H."/>
            <person name="Detter J.C."/>
            <person name="Han C."/>
            <person name="Tapia R."/>
            <person name="Land M."/>
            <person name="Hauser L."/>
            <person name="Kyrpides N."/>
            <person name="Ivanova N."/>
            <person name="Pagani I."/>
            <person name="Kitzmiller T."/>
            <person name="Lynd L."/>
            <person name="Izquierdo J."/>
            <person name="Woyke T."/>
        </authorList>
    </citation>
    <scope>NUCLEOTIDE SEQUENCE [LARGE SCALE GENOMIC DNA]</scope>
    <source>
        <strain evidence="7">DSM 19732 / NBRC 101661 / EBR45</strain>
    </source>
</reference>
<dbReference type="GO" id="GO:0005198">
    <property type="term" value="F:structural molecule activity"/>
    <property type="evidence" value="ECO:0007669"/>
    <property type="project" value="UniProtKB-UniRule"/>
</dbReference>
<accession>G8LVI1</accession>
<comment type="subcellular location">
    <subcellularLocation>
        <location evidence="1 4">Bacterial flagellum basal body</location>
    </subcellularLocation>
</comment>
<evidence type="ECO:0000256" key="5">
    <source>
        <dbReference type="NCBIfam" id="TIGR00205"/>
    </source>
</evidence>
<gene>
    <name evidence="4" type="primary">fliE</name>
    <name evidence="6" type="ordered locus">Clocl_1968</name>
</gene>
<dbReference type="HOGENOM" id="CLU_147249_3_0_9"/>
<dbReference type="InterPro" id="IPR001624">
    <property type="entry name" value="FliE"/>
</dbReference>
<dbReference type="GO" id="GO:0003774">
    <property type="term" value="F:cytoskeletal motor activity"/>
    <property type="evidence" value="ECO:0007669"/>
    <property type="project" value="InterPro"/>
</dbReference>
<dbReference type="PANTHER" id="PTHR34653">
    <property type="match status" value="1"/>
</dbReference>
<dbReference type="GO" id="GO:0009425">
    <property type="term" value="C:bacterial-type flagellum basal body"/>
    <property type="evidence" value="ECO:0007669"/>
    <property type="project" value="UniProtKB-SubCell"/>
</dbReference>
<evidence type="ECO:0000256" key="3">
    <source>
        <dbReference type="ARBA" id="ARBA00023143"/>
    </source>
</evidence>
<dbReference type="AlphaFoldDB" id="G8LVI1"/>
<name>G8LVI1_ACECE</name>
<dbReference type="RefSeq" id="WP_014255150.1">
    <property type="nucleotide sequence ID" value="NC_016627.1"/>
</dbReference>
<dbReference type="EMBL" id="CP003065">
    <property type="protein sequence ID" value="AEV68570.1"/>
    <property type="molecule type" value="Genomic_DNA"/>
</dbReference>
<reference evidence="6 7" key="2">
    <citation type="journal article" date="2012" name="Stand. Genomic Sci.">
        <title>Complete Genome Sequence of Clostridium clariflavum DSM 19732.</title>
        <authorList>
            <person name="Izquierdo J.A."/>
            <person name="Goodwin L."/>
            <person name="Davenport K.W."/>
            <person name="Teshima H."/>
            <person name="Bruce D."/>
            <person name="Detter C."/>
            <person name="Tapia R."/>
            <person name="Han S."/>
            <person name="Land M."/>
            <person name="Hauser L."/>
            <person name="Jeffries C.D."/>
            <person name="Han J."/>
            <person name="Pitluck S."/>
            <person name="Nolan M."/>
            <person name="Chen A."/>
            <person name="Huntemann M."/>
            <person name="Mavromatis K."/>
            <person name="Mikhailova N."/>
            <person name="Liolios K."/>
            <person name="Woyke T."/>
            <person name="Lynd L.R."/>
        </authorList>
    </citation>
    <scope>NUCLEOTIDE SEQUENCE [LARGE SCALE GENOMIC DNA]</scope>
    <source>
        <strain evidence="7">DSM 19732 / NBRC 101661 / EBR45</strain>
    </source>
</reference>
<comment type="similarity">
    <text evidence="2 4">Belongs to the FliE family.</text>
</comment>
<evidence type="ECO:0000256" key="1">
    <source>
        <dbReference type="ARBA" id="ARBA00004117"/>
    </source>
</evidence>
<evidence type="ECO:0000256" key="4">
    <source>
        <dbReference type="HAMAP-Rule" id="MF_00724"/>
    </source>
</evidence>
<proteinExistence type="inferred from homology"/>
<keyword evidence="6" id="KW-0966">Cell projection</keyword>